<dbReference type="Pfam" id="PF03514">
    <property type="entry name" value="GRAS"/>
    <property type="match status" value="1"/>
</dbReference>
<sequence length="470" mass="51202">METMAYPCSPLIPFPTQHEESSYLLWSPQVVIPLENGNMCDADADPSPDQQQQDHEFMNMTIQEANCLLLQDDLSNGDPLLTGFDQRLEGQENGSLLAVQEEFMEESSLSGILEAQDSISASAILSRLDDLIAGVPYRNCHHAEVSSSEHLACYFARGLQSRISGALTECHPATASAPGNRMPAYRMLQELSPFIKFAHFTANQAILEATADDPGVHVVDLNVGEGVQWASLMSDLARHGGKPFHLTAAVTADADCDAAGAHPTAARWLSEFAESLNLPFQYSSLHLRSEADLRDFATSCNGGPVIVSCDTTDKSYSSLIRLQMQLLGSVKILQPKLVILIEQELFRMDRSLAPFAEFFCEVLQHFAAMLESLESCFRDGGYGACLGLVEKETLGPMIEDAVRQYVPLTGGAGAELEGFRACELSSFNVAQGKMLAGLFSRGFGVVHEEGRLALCWNSRPLTSVSVWSPV</sequence>
<dbReference type="OrthoDB" id="646981at2759"/>
<dbReference type="InterPro" id="IPR005202">
    <property type="entry name" value="TF_GRAS"/>
</dbReference>
<gene>
    <name evidence="4" type="ORF">BAE44_0007009</name>
</gene>
<comment type="caution">
    <text evidence="3">Lacks conserved residue(s) required for the propagation of feature annotation.</text>
</comment>
<evidence type="ECO:0000256" key="3">
    <source>
        <dbReference type="PROSITE-ProRule" id="PRU01191"/>
    </source>
</evidence>
<evidence type="ECO:0000256" key="1">
    <source>
        <dbReference type="ARBA" id="ARBA00023015"/>
    </source>
</evidence>
<keyword evidence="1" id="KW-0805">Transcription regulation</keyword>
<proteinExistence type="inferred from homology"/>
<organism evidence="4 5">
    <name type="scientific">Dichanthelium oligosanthes</name>
    <dbReference type="NCBI Taxonomy" id="888268"/>
    <lineage>
        <taxon>Eukaryota</taxon>
        <taxon>Viridiplantae</taxon>
        <taxon>Streptophyta</taxon>
        <taxon>Embryophyta</taxon>
        <taxon>Tracheophyta</taxon>
        <taxon>Spermatophyta</taxon>
        <taxon>Magnoliopsida</taxon>
        <taxon>Liliopsida</taxon>
        <taxon>Poales</taxon>
        <taxon>Poaceae</taxon>
        <taxon>PACMAD clade</taxon>
        <taxon>Panicoideae</taxon>
        <taxon>Panicodae</taxon>
        <taxon>Paniceae</taxon>
        <taxon>Dichantheliinae</taxon>
        <taxon>Dichanthelium</taxon>
    </lineage>
</organism>
<evidence type="ECO:0000313" key="4">
    <source>
        <dbReference type="EMBL" id="OEL31971.1"/>
    </source>
</evidence>
<comment type="caution">
    <text evidence="4">The sequence shown here is derived from an EMBL/GenBank/DDBJ whole genome shotgun (WGS) entry which is preliminary data.</text>
</comment>
<reference evidence="4 5" key="1">
    <citation type="submission" date="2016-09" db="EMBL/GenBank/DDBJ databases">
        <title>The draft genome of Dichanthelium oligosanthes: A C3 panicoid grass species.</title>
        <authorList>
            <person name="Studer A.J."/>
            <person name="Schnable J.C."/>
            <person name="Brutnell T.P."/>
        </authorList>
    </citation>
    <scope>NUCLEOTIDE SEQUENCE [LARGE SCALE GENOMIC DNA]</scope>
    <source>
        <strain evidence="5">cv. Kellogg 1175</strain>
        <tissue evidence="4">Leaf</tissue>
    </source>
</reference>
<dbReference type="PROSITE" id="PS50985">
    <property type="entry name" value="GRAS"/>
    <property type="match status" value="1"/>
</dbReference>
<dbReference type="PANTHER" id="PTHR31636">
    <property type="entry name" value="OSJNBA0084A10.13 PROTEIN-RELATED"/>
    <property type="match status" value="1"/>
</dbReference>
<dbReference type="AlphaFoldDB" id="A0A1E5W3L9"/>
<dbReference type="Proteomes" id="UP000095767">
    <property type="component" value="Unassembled WGS sequence"/>
</dbReference>
<feature type="region of interest" description="SAW" evidence="3">
    <location>
        <begin position="390"/>
        <end position="468"/>
    </location>
</feature>
<keyword evidence="5" id="KW-1185">Reference proteome</keyword>
<dbReference type="STRING" id="888268.A0A1E5W3L9"/>
<comment type="similarity">
    <text evidence="3">Belongs to the GRAS family.</text>
</comment>
<feature type="region of interest" description="Leucine repeat II (LRII)" evidence="3">
    <location>
        <begin position="264"/>
        <end position="296"/>
    </location>
</feature>
<dbReference type="EMBL" id="LWDX02022335">
    <property type="protein sequence ID" value="OEL31971.1"/>
    <property type="molecule type" value="Genomic_DNA"/>
</dbReference>
<protein>
    <submittedName>
        <fullName evidence="4">Nodulation-signaling pathway 2 protein</fullName>
    </submittedName>
</protein>
<keyword evidence="2" id="KW-0804">Transcription</keyword>
<feature type="region of interest" description="Leucine repeat I (LRI)" evidence="3">
    <location>
        <begin position="106"/>
        <end position="166"/>
    </location>
</feature>
<accession>A0A1E5W3L9</accession>
<name>A0A1E5W3L9_9POAL</name>
<evidence type="ECO:0000313" key="5">
    <source>
        <dbReference type="Proteomes" id="UP000095767"/>
    </source>
</evidence>
<evidence type="ECO:0000256" key="2">
    <source>
        <dbReference type="ARBA" id="ARBA00023163"/>
    </source>
</evidence>
<feature type="short sequence motif" description="VHIID" evidence="3">
    <location>
        <begin position="216"/>
        <end position="220"/>
    </location>
</feature>